<protein>
    <recommendedName>
        <fullName evidence="4">DUF1176 domain-containing protein</fullName>
    </recommendedName>
</protein>
<feature type="transmembrane region" description="Helical" evidence="1">
    <location>
        <begin position="61"/>
        <end position="86"/>
    </location>
</feature>
<name>A0A1G8BI23_9BURK</name>
<dbReference type="Pfam" id="PF06674">
    <property type="entry name" value="DUF1176"/>
    <property type="match status" value="1"/>
</dbReference>
<proteinExistence type="predicted"/>
<accession>A0A1G8BI23</accession>
<gene>
    <name evidence="2" type="ORF">SAMN05216466_10953</name>
</gene>
<keyword evidence="1" id="KW-0472">Membrane</keyword>
<reference evidence="2 3" key="1">
    <citation type="submission" date="2016-10" db="EMBL/GenBank/DDBJ databases">
        <authorList>
            <person name="de Groot N.N."/>
        </authorList>
    </citation>
    <scope>NUCLEOTIDE SEQUENCE [LARGE SCALE GENOMIC DNA]</scope>
    <source>
        <strain evidence="2 3">LMG 2247</strain>
    </source>
</reference>
<keyword evidence="1" id="KW-1133">Transmembrane helix</keyword>
<keyword evidence="1" id="KW-0812">Transmembrane</keyword>
<dbReference type="AlphaFoldDB" id="A0A1G8BI23"/>
<evidence type="ECO:0000313" key="2">
    <source>
        <dbReference type="EMBL" id="SDH32828.1"/>
    </source>
</evidence>
<evidence type="ECO:0000256" key="1">
    <source>
        <dbReference type="SAM" id="Phobius"/>
    </source>
</evidence>
<evidence type="ECO:0000313" key="3">
    <source>
        <dbReference type="Proteomes" id="UP000199706"/>
    </source>
</evidence>
<sequence length="434" mass="46501">MSGLSVQRQDKVLALSQREQENEEIFKPDRRAVGQVNTAVRAALSAVTQNRKRCPMKARHLFFAASSTFFAGLAFAVGPAAAYQAFSHDYKAWSLTCDNVRRCEAAAYGEEEGTNLLIVLQRDAGPDGAATLQFATQQQPLSMNALRLDGHPLALDPQQWKVLALSESDAVYRYRLVTHDPAAIDAWLVAVRNGQTVSVGDPARKDPPQASLAGLSASVLAIDATQGRLDTVTAWLRKGDKPAAAVPPAAPLPLTGKPMKGVAPLSEAEQRTLVDATLARFHPVVQGSTCVDSGDDDDARAAQKSESAAYALTSKEAVVALGCSTGGAYNHTSLMYRVQRHPPYAAKPLDFGTQASAGLDSATVRNELTETGYDPASGELSSFVKARGLGDCGTLTTWIFDGERFQLSEISEMGSCVGISSDDWPRLYRSRQAE</sequence>
<dbReference type="EMBL" id="FNCJ01000009">
    <property type="protein sequence ID" value="SDH32828.1"/>
    <property type="molecule type" value="Genomic_DNA"/>
</dbReference>
<evidence type="ECO:0008006" key="4">
    <source>
        <dbReference type="Google" id="ProtNLM"/>
    </source>
</evidence>
<dbReference type="Proteomes" id="UP000199706">
    <property type="component" value="Unassembled WGS sequence"/>
</dbReference>
<organism evidence="2 3">
    <name type="scientific">Paraburkholderia phenazinium</name>
    <dbReference type="NCBI Taxonomy" id="60549"/>
    <lineage>
        <taxon>Bacteria</taxon>
        <taxon>Pseudomonadati</taxon>
        <taxon>Pseudomonadota</taxon>
        <taxon>Betaproteobacteria</taxon>
        <taxon>Burkholderiales</taxon>
        <taxon>Burkholderiaceae</taxon>
        <taxon>Paraburkholderia</taxon>
    </lineage>
</organism>
<dbReference type="InterPro" id="IPR009560">
    <property type="entry name" value="DUF1176"/>
</dbReference>